<comment type="caution">
    <text evidence="3">The sequence shown here is derived from an EMBL/GenBank/DDBJ whole genome shotgun (WGS) entry which is preliminary data.</text>
</comment>
<dbReference type="Proteomes" id="UP001203665">
    <property type="component" value="Unassembled WGS sequence"/>
</dbReference>
<keyword evidence="4" id="KW-1185">Reference proteome</keyword>
<dbReference type="CDD" id="cd00093">
    <property type="entry name" value="HTH_XRE"/>
    <property type="match status" value="1"/>
</dbReference>
<gene>
    <name evidence="3" type="ORF">NDM98_03590</name>
</gene>
<feature type="compositionally biased region" description="Polar residues" evidence="1">
    <location>
        <begin position="198"/>
        <end position="208"/>
    </location>
</feature>
<keyword evidence="2" id="KW-0472">Membrane</keyword>
<accession>A0ABT0XFK9</accession>
<dbReference type="InterPro" id="IPR001387">
    <property type="entry name" value="Cro/C1-type_HTH"/>
</dbReference>
<dbReference type="Pfam" id="PF13413">
    <property type="entry name" value="HTH_25"/>
    <property type="match status" value="1"/>
</dbReference>
<sequence length="295" mass="32791">MSELGLQLKQARDEKQLSLEDLQRITKIQKRYLLAIEEGRFDSLPGLFYARAFVKTYAEAVGIDSTEFLEQHKNELPQPSKNAENIPSRSERRKPIPEQPANRKSRVASVLPVIAVIVFLIVIAAAIWVFRGNFSSGDNAPIAPENTPTIDAEYGDEPEPEDEPAEDEAEDEQDSSDEGTSDTEDETEEDEPTSTLTFNESSGNTSSFDLEAPDFDVRVEFTGDCYADIKDADGEFLVPSTGFSDGNEISEDYSDQESILINLGASQNATVFINDEEVELPLDLVHQKIEITYNP</sequence>
<evidence type="ECO:0000313" key="3">
    <source>
        <dbReference type="EMBL" id="MCM2674678.1"/>
    </source>
</evidence>
<feature type="region of interest" description="Disordered" evidence="1">
    <location>
        <begin position="72"/>
        <end position="104"/>
    </location>
</feature>
<reference evidence="3" key="1">
    <citation type="submission" date="2022-06" db="EMBL/GenBank/DDBJ databases">
        <title>Alkalicoccobacillus porphyridii sp. nov., isolated from a marine red alga, Porphyridium purpureum and reclassification of Shouchella plakortidis and Shouchella gibsonii as Alkalicoccobacillus plakortidis comb. nov. and Alkalicoccobacillus gibsonii comb. nov.</title>
        <authorList>
            <person name="Kim K.H."/>
            <person name="Lee J.K."/>
            <person name="Han D.M."/>
            <person name="Baek J.H."/>
            <person name="Jeon C.O."/>
        </authorList>
    </citation>
    <scope>NUCLEOTIDE SEQUENCE</scope>
    <source>
        <strain evidence="3">DSM 19153</strain>
    </source>
</reference>
<dbReference type="PANTHER" id="PTHR34475:SF1">
    <property type="entry name" value="CYTOSKELETON PROTEIN RODZ"/>
    <property type="match status" value="1"/>
</dbReference>
<feature type="compositionally biased region" description="Acidic residues" evidence="1">
    <location>
        <begin position="153"/>
        <end position="192"/>
    </location>
</feature>
<evidence type="ECO:0000313" key="4">
    <source>
        <dbReference type="Proteomes" id="UP001203665"/>
    </source>
</evidence>
<proteinExistence type="predicted"/>
<keyword evidence="2" id="KW-1133">Transmembrane helix</keyword>
<keyword evidence="2" id="KW-0812">Transmembrane</keyword>
<name>A0ABT0XFK9_9BACI</name>
<dbReference type="InterPro" id="IPR010982">
    <property type="entry name" value="Lambda_DNA-bd_dom_sf"/>
</dbReference>
<evidence type="ECO:0000256" key="2">
    <source>
        <dbReference type="SAM" id="Phobius"/>
    </source>
</evidence>
<dbReference type="InterPro" id="IPR050400">
    <property type="entry name" value="Bact_Cytoskel_RodZ"/>
</dbReference>
<feature type="compositionally biased region" description="Polar residues" evidence="1">
    <location>
        <begin position="77"/>
        <end position="88"/>
    </location>
</feature>
<dbReference type="EMBL" id="JAMQJY010000001">
    <property type="protein sequence ID" value="MCM2674678.1"/>
    <property type="molecule type" value="Genomic_DNA"/>
</dbReference>
<organism evidence="3 4">
    <name type="scientific">Alkalicoccobacillus plakortidis</name>
    <dbReference type="NCBI Taxonomy" id="444060"/>
    <lineage>
        <taxon>Bacteria</taxon>
        <taxon>Bacillati</taxon>
        <taxon>Bacillota</taxon>
        <taxon>Bacilli</taxon>
        <taxon>Bacillales</taxon>
        <taxon>Bacillaceae</taxon>
        <taxon>Alkalicoccobacillus</taxon>
    </lineage>
</organism>
<dbReference type="RefSeq" id="WP_251604682.1">
    <property type="nucleotide sequence ID" value="NZ_JAMQJY010000001.1"/>
</dbReference>
<feature type="transmembrane region" description="Helical" evidence="2">
    <location>
        <begin position="110"/>
        <end position="130"/>
    </location>
</feature>
<dbReference type="PANTHER" id="PTHR34475">
    <property type="match status" value="1"/>
</dbReference>
<protein>
    <submittedName>
        <fullName evidence="3">Helix-turn-helix domain-containing protein</fullName>
    </submittedName>
</protein>
<feature type="region of interest" description="Disordered" evidence="1">
    <location>
        <begin position="137"/>
        <end position="210"/>
    </location>
</feature>
<dbReference type="SUPFAM" id="SSF47413">
    <property type="entry name" value="lambda repressor-like DNA-binding domains"/>
    <property type="match status" value="1"/>
</dbReference>
<evidence type="ECO:0000256" key="1">
    <source>
        <dbReference type="SAM" id="MobiDB-lite"/>
    </source>
</evidence>
<dbReference type="Gene3D" id="1.10.260.40">
    <property type="entry name" value="lambda repressor-like DNA-binding domains"/>
    <property type="match status" value="1"/>
</dbReference>